<dbReference type="Pfam" id="PF01925">
    <property type="entry name" value="TauE"/>
    <property type="match status" value="1"/>
</dbReference>
<evidence type="ECO:0000256" key="2">
    <source>
        <dbReference type="ARBA" id="ARBA00022692"/>
    </source>
</evidence>
<proteinExistence type="inferred from homology"/>
<feature type="transmembrane region" description="Helical" evidence="5">
    <location>
        <begin position="148"/>
        <end position="171"/>
    </location>
</feature>
<dbReference type="AlphaFoldDB" id="A0A1C3K7V6"/>
<evidence type="ECO:0000256" key="1">
    <source>
        <dbReference type="ARBA" id="ARBA00004141"/>
    </source>
</evidence>
<evidence type="ECO:0000256" key="4">
    <source>
        <dbReference type="ARBA" id="ARBA00023136"/>
    </source>
</evidence>
<dbReference type="EMBL" id="LT907988">
    <property type="protein sequence ID" value="SOE48732.1"/>
    <property type="molecule type" value="Genomic_DNA"/>
</dbReference>
<keyword evidence="2 5" id="KW-0812">Transmembrane</keyword>
<dbReference type="InterPro" id="IPR002781">
    <property type="entry name" value="TM_pro_TauE-like"/>
</dbReference>
<feature type="transmembrane region" description="Helical" evidence="5">
    <location>
        <begin position="212"/>
        <end position="234"/>
    </location>
</feature>
<dbReference type="Proteomes" id="UP000078558">
    <property type="component" value="Chromosome I"/>
</dbReference>
<reference evidence="6 8" key="1">
    <citation type="submission" date="2016-06" db="EMBL/GenBank/DDBJ databases">
        <authorList>
            <person name="Kjaerup R.B."/>
            <person name="Dalgaard T.S."/>
            <person name="Juul-Madsen H.R."/>
        </authorList>
    </citation>
    <scope>NUCLEOTIDE SEQUENCE [LARGE SCALE GENOMIC DNA]</scope>
    <source>
        <strain evidence="6">Orrdi1</strain>
    </source>
</reference>
<keyword evidence="8" id="KW-1185">Reference proteome</keyword>
<keyword evidence="3 5" id="KW-1133">Transmembrane helix</keyword>
<dbReference type="EMBL" id="FLRC01000055">
    <property type="protein sequence ID" value="SBT27583.1"/>
    <property type="molecule type" value="Genomic_DNA"/>
</dbReference>
<dbReference type="InterPro" id="IPR051598">
    <property type="entry name" value="TSUP/Inactive_protease-like"/>
</dbReference>
<feature type="transmembrane region" description="Helical" evidence="5">
    <location>
        <begin position="240"/>
        <end position="258"/>
    </location>
</feature>
<dbReference type="KEGG" id="odi:ODI_R1610"/>
<dbReference type="PANTHER" id="PTHR43701:SF2">
    <property type="entry name" value="MEMBRANE TRANSPORTER PROTEIN YJNA-RELATED"/>
    <property type="match status" value="1"/>
</dbReference>
<keyword evidence="4 5" id="KW-0472">Membrane</keyword>
<evidence type="ECO:0000256" key="5">
    <source>
        <dbReference type="RuleBase" id="RU363041"/>
    </source>
</evidence>
<reference evidence="7 8" key="2">
    <citation type="submission" date="2017-08" db="EMBL/GenBank/DDBJ databases">
        <authorList>
            <person name="de Groot N.N."/>
        </authorList>
    </citation>
    <scope>NUCLEOTIDE SEQUENCE [LARGE SCALE GENOMIC DNA]</scope>
    <source>
        <strain evidence="7">Orrdi1</strain>
    </source>
</reference>
<evidence type="ECO:0000256" key="3">
    <source>
        <dbReference type="ARBA" id="ARBA00022989"/>
    </source>
</evidence>
<name>A0A1C3K7V6_9BURK</name>
<feature type="transmembrane region" description="Helical" evidence="5">
    <location>
        <begin position="7"/>
        <end position="40"/>
    </location>
</feature>
<evidence type="ECO:0000313" key="8">
    <source>
        <dbReference type="Proteomes" id="UP000078558"/>
    </source>
</evidence>
<protein>
    <recommendedName>
        <fullName evidence="5">Probable membrane transporter protein</fullName>
    </recommendedName>
</protein>
<gene>
    <name evidence="6" type="ORF">ODI_00572</name>
    <name evidence="7" type="ORF">ODI_R1610</name>
</gene>
<organism evidence="6 8">
    <name type="scientific">Orrella dioscoreae</name>
    <dbReference type="NCBI Taxonomy" id="1851544"/>
    <lineage>
        <taxon>Bacteria</taxon>
        <taxon>Pseudomonadati</taxon>
        <taxon>Pseudomonadota</taxon>
        <taxon>Betaproteobacteria</taxon>
        <taxon>Burkholderiales</taxon>
        <taxon>Alcaligenaceae</taxon>
        <taxon>Orrella</taxon>
    </lineage>
</organism>
<feature type="transmembrane region" description="Helical" evidence="5">
    <location>
        <begin position="102"/>
        <end position="120"/>
    </location>
</feature>
<dbReference type="STRING" id="1851544.ODI_00572"/>
<evidence type="ECO:0000313" key="6">
    <source>
        <dbReference type="EMBL" id="SBT27583.1"/>
    </source>
</evidence>
<keyword evidence="5" id="KW-1003">Cell membrane</keyword>
<dbReference type="PANTHER" id="PTHR43701">
    <property type="entry name" value="MEMBRANE TRANSPORTER PROTEIN MJ0441-RELATED"/>
    <property type="match status" value="1"/>
</dbReference>
<sequence>MSLVVLVIGCLLSGAVIGLLGGILGIGGGLIAIPALGLVLGMDQQLAQGTALVMVLPTVLMAVRKYNQQARIDLSVAAAGALSAMVCTWLGARWALGMDPVTLRRSFAVFLFCVGAFYVWQTWRKPRTAAGQGGGAQASAPTLKRRQAALLGALAGTLGGFFGVGGAVIAVPVMTAVYALRQAAAQALALTMIIPGACVALFTYARSGSTDWVVGGALAAGSLLLVPVGVRIAYRLPERGLRAAFAVMLFGTVALLLAEG</sequence>
<comment type="subcellular location">
    <subcellularLocation>
        <location evidence="5">Cell membrane</location>
        <topology evidence="5">Multi-pass membrane protein</topology>
    </subcellularLocation>
    <subcellularLocation>
        <location evidence="1">Membrane</location>
        <topology evidence="1">Multi-pass membrane protein</topology>
    </subcellularLocation>
</comment>
<dbReference type="RefSeq" id="WP_067759464.1">
    <property type="nucleotide sequence ID" value="NZ_LT907988.1"/>
</dbReference>
<accession>A0A1C3K7V6</accession>
<evidence type="ECO:0000313" key="7">
    <source>
        <dbReference type="EMBL" id="SOE48732.1"/>
    </source>
</evidence>
<dbReference type="GO" id="GO:0005886">
    <property type="term" value="C:plasma membrane"/>
    <property type="evidence" value="ECO:0007669"/>
    <property type="project" value="UniProtKB-SubCell"/>
</dbReference>
<feature type="transmembrane region" description="Helical" evidence="5">
    <location>
        <begin position="183"/>
        <end position="205"/>
    </location>
</feature>
<comment type="similarity">
    <text evidence="5">Belongs to the 4-toluene sulfonate uptake permease (TSUP) (TC 2.A.102) family.</text>
</comment>
<feature type="transmembrane region" description="Helical" evidence="5">
    <location>
        <begin position="75"/>
        <end position="96"/>
    </location>
</feature>
<dbReference type="OrthoDB" id="7030574at2"/>
<feature type="transmembrane region" description="Helical" evidence="5">
    <location>
        <begin position="46"/>
        <end position="63"/>
    </location>
</feature>